<evidence type="ECO:0000256" key="4">
    <source>
        <dbReference type="SAM" id="MobiDB-lite"/>
    </source>
</evidence>
<feature type="compositionally biased region" description="Polar residues" evidence="4">
    <location>
        <begin position="1136"/>
        <end position="1145"/>
    </location>
</feature>
<evidence type="ECO:0000313" key="8">
    <source>
        <dbReference type="Proteomes" id="UP000694941"/>
    </source>
</evidence>
<feature type="compositionally biased region" description="Polar residues" evidence="4">
    <location>
        <begin position="453"/>
        <end position="471"/>
    </location>
</feature>
<feature type="domain" description="PDZ" evidence="7">
    <location>
        <begin position="1166"/>
        <end position="1236"/>
    </location>
</feature>
<feature type="domain" description="PDZ" evidence="7">
    <location>
        <begin position="1377"/>
        <end position="1460"/>
    </location>
</feature>
<dbReference type="Gene3D" id="3.30.63.10">
    <property type="entry name" value="Guanylate Kinase phosphate binding domain"/>
    <property type="match status" value="1"/>
</dbReference>
<evidence type="ECO:0000256" key="1">
    <source>
        <dbReference type="ARBA" id="ARBA00004170"/>
    </source>
</evidence>
<dbReference type="PROSITE" id="PS01159">
    <property type="entry name" value="WW_DOMAIN_1"/>
    <property type="match status" value="2"/>
</dbReference>
<dbReference type="SMART" id="SM00228">
    <property type="entry name" value="PDZ"/>
    <property type="match status" value="6"/>
</dbReference>
<feature type="domain" description="WW" evidence="5">
    <location>
        <begin position="383"/>
        <end position="416"/>
    </location>
</feature>
<feature type="region of interest" description="Disordered" evidence="4">
    <location>
        <begin position="304"/>
        <end position="339"/>
    </location>
</feature>
<feature type="compositionally biased region" description="Low complexity" evidence="4">
    <location>
        <begin position="850"/>
        <end position="869"/>
    </location>
</feature>
<keyword evidence="3" id="KW-0472">Membrane</keyword>
<keyword evidence="2" id="KW-0677">Repeat</keyword>
<dbReference type="SUPFAM" id="SSF51045">
    <property type="entry name" value="WW domain"/>
    <property type="match status" value="2"/>
</dbReference>
<dbReference type="CDD" id="cd06733">
    <property type="entry name" value="PDZ3_MAGI-1_3-like"/>
    <property type="match status" value="1"/>
</dbReference>
<feature type="domain" description="PDZ" evidence="7">
    <location>
        <begin position="687"/>
        <end position="763"/>
    </location>
</feature>
<feature type="region of interest" description="Disordered" evidence="4">
    <location>
        <begin position="602"/>
        <end position="680"/>
    </location>
</feature>
<feature type="compositionally biased region" description="Polar residues" evidence="4">
    <location>
        <begin position="304"/>
        <end position="326"/>
    </location>
</feature>
<evidence type="ECO:0000256" key="2">
    <source>
        <dbReference type="ARBA" id="ARBA00022737"/>
    </source>
</evidence>
<accession>A0ABM1STU5</accession>
<feature type="region of interest" description="Disordered" evidence="4">
    <location>
        <begin position="1348"/>
        <end position="1371"/>
    </location>
</feature>
<dbReference type="Pfam" id="PF00595">
    <property type="entry name" value="PDZ"/>
    <property type="match status" value="5"/>
</dbReference>
<evidence type="ECO:0000259" key="6">
    <source>
        <dbReference type="PROSITE" id="PS50052"/>
    </source>
</evidence>
<dbReference type="CDD" id="cd06730">
    <property type="entry name" value="PDZ0_MAGI-1_3-like"/>
    <property type="match status" value="1"/>
</dbReference>
<feature type="region of interest" description="Disordered" evidence="4">
    <location>
        <begin position="759"/>
        <end position="891"/>
    </location>
</feature>
<dbReference type="InterPro" id="IPR001202">
    <property type="entry name" value="WW_dom"/>
</dbReference>
<evidence type="ECO:0000313" key="9">
    <source>
        <dbReference type="RefSeq" id="XP_022247051.1"/>
    </source>
</evidence>
<dbReference type="PROSITE" id="PS50020">
    <property type="entry name" value="WW_DOMAIN_2"/>
    <property type="match status" value="2"/>
</dbReference>
<dbReference type="PROSITE" id="PS50106">
    <property type="entry name" value="PDZ"/>
    <property type="match status" value="6"/>
</dbReference>
<dbReference type="InterPro" id="IPR027417">
    <property type="entry name" value="P-loop_NTPase"/>
</dbReference>
<dbReference type="Gene3D" id="2.20.70.10">
    <property type="match status" value="2"/>
</dbReference>
<feature type="compositionally biased region" description="Polar residues" evidence="4">
    <location>
        <begin position="789"/>
        <end position="808"/>
    </location>
</feature>
<dbReference type="CDD" id="cd00201">
    <property type="entry name" value="WW"/>
    <property type="match status" value="2"/>
</dbReference>
<feature type="domain" description="PDZ" evidence="7">
    <location>
        <begin position="1269"/>
        <end position="1351"/>
    </location>
</feature>
<dbReference type="CDD" id="cd06731">
    <property type="entry name" value="PDZ1_MAGI-1_3-like"/>
    <property type="match status" value="1"/>
</dbReference>
<feature type="region of interest" description="Disordered" evidence="4">
    <location>
        <begin position="416"/>
        <end position="474"/>
    </location>
</feature>
<feature type="region of interest" description="Disordered" evidence="4">
    <location>
        <begin position="1022"/>
        <end position="1158"/>
    </location>
</feature>
<dbReference type="InterPro" id="IPR008144">
    <property type="entry name" value="Guanylate_kin-like_dom"/>
</dbReference>
<dbReference type="Pfam" id="PF00397">
    <property type="entry name" value="WW"/>
    <property type="match status" value="1"/>
</dbReference>
<feature type="compositionally biased region" description="Polar residues" evidence="4">
    <location>
        <begin position="633"/>
        <end position="647"/>
    </location>
</feature>
<evidence type="ECO:0000259" key="5">
    <source>
        <dbReference type="PROSITE" id="PS50020"/>
    </source>
</evidence>
<dbReference type="Proteomes" id="UP000694941">
    <property type="component" value="Unplaced"/>
</dbReference>
<dbReference type="InterPro" id="IPR020590">
    <property type="entry name" value="Guanylate_kinase_CS"/>
</dbReference>
<feature type="compositionally biased region" description="Polar residues" evidence="4">
    <location>
        <begin position="1352"/>
        <end position="1361"/>
    </location>
</feature>
<feature type="domain" description="PDZ" evidence="7">
    <location>
        <begin position="42"/>
        <end position="110"/>
    </location>
</feature>
<dbReference type="PANTHER" id="PTHR10316:SF40">
    <property type="entry name" value="LD27118P"/>
    <property type="match status" value="1"/>
</dbReference>
<dbReference type="RefSeq" id="XP_022247051.1">
    <property type="nucleotide sequence ID" value="XM_022391343.1"/>
</dbReference>
<dbReference type="CDD" id="cd06735">
    <property type="entry name" value="PDZ5_MAGI-1_3-like"/>
    <property type="match status" value="1"/>
</dbReference>
<proteinExistence type="predicted"/>
<dbReference type="SUPFAM" id="SSF52540">
    <property type="entry name" value="P-loop containing nucleoside triphosphate hydrolases"/>
    <property type="match status" value="1"/>
</dbReference>
<dbReference type="GeneID" id="106463758"/>
<dbReference type="PROSITE" id="PS00856">
    <property type="entry name" value="GUANYLATE_KINASE_1"/>
    <property type="match status" value="1"/>
</dbReference>
<dbReference type="SMART" id="SM00072">
    <property type="entry name" value="GuKc"/>
    <property type="match status" value="1"/>
</dbReference>
<dbReference type="SUPFAM" id="SSF50156">
    <property type="entry name" value="PDZ domain-like"/>
    <property type="match status" value="6"/>
</dbReference>
<feature type="region of interest" description="Disordered" evidence="4">
    <location>
        <begin position="1465"/>
        <end position="1504"/>
    </location>
</feature>
<gene>
    <name evidence="9" type="primary">LOC106463758</name>
</gene>
<feature type="compositionally biased region" description="Polar residues" evidence="4">
    <location>
        <begin position="1074"/>
        <end position="1107"/>
    </location>
</feature>
<dbReference type="Pfam" id="PF00625">
    <property type="entry name" value="Guanylate_kin"/>
    <property type="match status" value="1"/>
</dbReference>
<dbReference type="InterPro" id="IPR001478">
    <property type="entry name" value="PDZ"/>
</dbReference>
<feature type="compositionally biased region" description="Basic and acidic residues" evidence="4">
    <location>
        <begin position="429"/>
        <end position="451"/>
    </location>
</feature>
<sequence>MSKPALKRPVTPNSVRTETTNTGLPVSGQMKSYQHWSQTVYESLVGTGPDGILNLSIEGGSDNGEFAFIGPLDQDRVTYIDGFVEEGDIVLEVQGQKVAGYTQRDVVAWLNHCCRNGNPVSIKAAKAGYLTRDLRQYLNTRFQKGSVDHDLQNTIRDNLYLRTVPCTTRPPRPGEVNGIDYTFLTPEEFIALEKSGNLLESGIYDGKHYGTPKPAPSASALFSDSSLRIDHPVARNHYGTPKPPRESPMSMPRRTNSIGNTGSVVLPGAHPSSEGKRRRNRSNVEAMAAKNMDPIEAADYPLLSNQNARSSTPQSSKSGYRNSSNMDHNDSVTDLGPLPDNWEKAYTETGEIYFIDHNHGTSQWLDPRLARIQKTAIEECDEDELPYGWEKIDDPHYGTYFIDHVNRRTQYENPVLQAKRGTNDGLDLSSRREREDIPRSRPPPLRDDYRVDSANSSVHHSQGPTNRSTTGRRLPYVFTSNPAELRGEVLRTSLVKSTRGFGFTIVGGDNAEEFLQIKSVVPNGPAWKDGKLQTGDVLVFMDDKCVLGFTHQDMVELFQSIPPGNTVHLEVCRGYPLPFDPNDPNTEIVTTVAVTSSNTQYADGQSMYSSGQGGTKMDNSRLSGDPGEVESMGRSSKSMPDLSTGQVDHQHPQRHNSADILSPSGADNTPDILDFNPQSPHKPEFLTVEIVKGSGGFGFTIADSAYGQKVKKILDWPRCQLLQEGDILVEINNLDVRGLSHADVVQVLKECPSGDQARITMQRGGIASPIKGKGKASKIKSPDDPSGIRKSTTSPASHSMHANSSQGHLPSIPGAYRSKTPTADLYSSRDKEAISVNRPKTPLVDTRNWIRSPSSEISSSQQESSRLPSTGSGNVPNVRGIGDTSNTSFGRNESYSGLLKVMDQSGSSRAIPEKSWYSDQSREPLWNYHSFRESGGSGMNTSEGDRKQEMLYGYTSRVSGDLYRDMGPAFRNPIYSHSPGTRSERTENESFSALPYNTRTNIGYLHGYGDIEDSYRDNQDLNSVLNHSKSNNNRGGLGYSPYGTSHGYSRTLYPSNGNISGELPPGISPHDPLQTPSGNEMSSVYLTPPSSYYIAPNNSRAGSQYDSLTRRKHSTSFEHEQPAAVSLNHVPRDSRSTNSSLSPNPYGTMGPRPPPVGRTPDCLEMTVTLVRQESGFGFRIVGGTEEGSQVSIGHIVPGGAADLDGRLRSGDEIVSVDNQVVLNTSHHHVVQLMGNAALNGRVTLGLRRRHSSLDPLNHHKSTENIYPYDITVKRKENEGFGFVIISSVSKAGSTIGRIIEGSPAERCVQLHVGDRILAVNGISILNMHHGEIVNLIKDSGYSVVLTIGPPQDDTSSTASTSHRGEEHSTDQDVQYYSVELHRGTRGFGFSIRGGKEFQNMPLFVLRIAENGPAHQDNRLQVGDQIIEINGINTKNMTHAEAIELIRQGSSSVRLLVKRGGKLPSALADQPSPLSPPGPPLSSVPAVLNGPISQSSPRGPPQADVNMRDMYLWNYDIHS</sequence>
<dbReference type="Gene3D" id="2.30.42.10">
    <property type="match status" value="6"/>
</dbReference>
<keyword evidence="8" id="KW-1185">Reference proteome</keyword>
<reference evidence="9" key="1">
    <citation type="submission" date="2025-08" db="UniProtKB">
        <authorList>
            <consortium name="RefSeq"/>
        </authorList>
    </citation>
    <scope>IDENTIFICATION</scope>
    <source>
        <tissue evidence="9">Muscle</tissue>
    </source>
</reference>
<dbReference type="PROSITE" id="PS50052">
    <property type="entry name" value="GUANYLATE_KINASE_2"/>
    <property type="match status" value="1"/>
</dbReference>
<feature type="domain" description="Guanylate kinase-like" evidence="6">
    <location>
        <begin position="117"/>
        <end position="211"/>
    </location>
</feature>
<feature type="compositionally biased region" description="Polar residues" evidence="4">
    <location>
        <begin position="1042"/>
        <end position="1059"/>
    </location>
</feature>
<comment type="subcellular location">
    <subcellularLocation>
        <location evidence="1">Membrane</location>
        <topology evidence="1">Peripheral membrane protein</topology>
    </subcellularLocation>
</comment>
<feature type="compositionally biased region" description="Pro residues" evidence="4">
    <location>
        <begin position="1472"/>
        <end position="1481"/>
    </location>
</feature>
<feature type="region of interest" description="Disordered" evidence="4">
    <location>
        <begin position="974"/>
        <end position="994"/>
    </location>
</feature>
<organism evidence="8 9">
    <name type="scientific">Limulus polyphemus</name>
    <name type="common">Atlantic horseshoe crab</name>
    <dbReference type="NCBI Taxonomy" id="6850"/>
    <lineage>
        <taxon>Eukaryota</taxon>
        <taxon>Metazoa</taxon>
        <taxon>Ecdysozoa</taxon>
        <taxon>Arthropoda</taxon>
        <taxon>Chelicerata</taxon>
        <taxon>Merostomata</taxon>
        <taxon>Xiphosura</taxon>
        <taxon>Limulidae</taxon>
        <taxon>Limulus</taxon>
    </lineage>
</organism>
<dbReference type="CDD" id="cd06734">
    <property type="entry name" value="PDZ4_MAGI-1_3-like"/>
    <property type="match status" value="1"/>
</dbReference>
<dbReference type="SMART" id="SM00456">
    <property type="entry name" value="WW"/>
    <property type="match status" value="2"/>
</dbReference>
<evidence type="ECO:0000259" key="7">
    <source>
        <dbReference type="PROSITE" id="PS50106"/>
    </source>
</evidence>
<feature type="region of interest" description="Disordered" evidence="4">
    <location>
        <begin position="1"/>
        <end position="26"/>
    </location>
</feature>
<evidence type="ECO:0000256" key="3">
    <source>
        <dbReference type="ARBA" id="ARBA00023136"/>
    </source>
</evidence>
<dbReference type="InterPro" id="IPR036020">
    <property type="entry name" value="WW_dom_sf"/>
</dbReference>
<dbReference type="InterPro" id="IPR008145">
    <property type="entry name" value="GK/Ca_channel_bsu"/>
</dbReference>
<feature type="domain" description="PDZ" evidence="7">
    <location>
        <begin position="491"/>
        <end position="560"/>
    </location>
</feature>
<dbReference type="InterPro" id="IPR036034">
    <property type="entry name" value="PDZ_sf"/>
</dbReference>
<feature type="region of interest" description="Disordered" evidence="4">
    <location>
        <begin position="233"/>
        <end position="282"/>
    </location>
</feature>
<feature type="compositionally biased region" description="Polar residues" evidence="4">
    <location>
        <begin position="11"/>
        <end position="26"/>
    </location>
</feature>
<feature type="domain" description="WW" evidence="5">
    <location>
        <begin position="336"/>
        <end position="369"/>
    </location>
</feature>
<protein>
    <submittedName>
        <fullName evidence="9">Membrane-associated guanylate kinase, WW and PDZ domain-containing protein 1-like isoform X1</fullName>
    </submittedName>
</protein>
<feature type="compositionally biased region" description="Polar residues" evidence="4">
    <location>
        <begin position="1022"/>
        <end position="1034"/>
    </location>
</feature>
<dbReference type="CDD" id="cd06732">
    <property type="entry name" value="PDZ2_MAGI-1_3-like"/>
    <property type="match status" value="1"/>
</dbReference>
<dbReference type="PANTHER" id="PTHR10316">
    <property type="entry name" value="MEMBRANE ASSOCIATED GUANYLATE KINASE-RELATED"/>
    <property type="match status" value="1"/>
</dbReference>
<name>A0ABM1STU5_LIMPO</name>